<dbReference type="EMBL" id="BKCJ010482031">
    <property type="protein sequence ID" value="GFA75634.1"/>
    <property type="molecule type" value="Genomic_DNA"/>
</dbReference>
<evidence type="ECO:0000313" key="2">
    <source>
        <dbReference type="EMBL" id="GFA75634.1"/>
    </source>
</evidence>
<reference evidence="2" key="1">
    <citation type="journal article" date="2019" name="Sci. Rep.">
        <title>Draft genome of Tanacetum cinerariifolium, the natural source of mosquito coil.</title>
        <authorList>
            <person name="Yamashiro T."/>
            <person name="Shiraishi A."/>
            <person name="Satake H."/>
            <person name="Nakayama K."/>
        </authorList>
    </citation>
    <scope>NUCLEOTIDE SEQUENCE</scope>
</reference>
<protein>
    <recommendedName>
        <fullName evidence="1">Helitron helicase-like domain-containing protein</fullName>
    </recommendedName>
</protein>
<feature type="non-terminal residue" evidence="2">
    <location>
        <position position="1"/>
    </location>
</feature>
<dbReference type="PANTHER" id="PTHR45786:SF66">
    <property type="entry name" value="HOOK MOTIF PROTEIN, PUTATIVE-RELATED"/>
    <property type="match status" value="1"/>
</dbReference>
<proteinExistence type="predicted"/>
<comment type="caution">
    <text evidence="2">The sequence shown here is derived from an EMBL/GenBank/DDBJ whole genome shotgun (WGS) entry which is preliminary data.</text>
</comment>
<dbReference type="InterPro" id="IPR025476">
    <property type="entry name" value="Helitron_helicase-like"/>
</dbReference>
<dbReference type="Pfam" id="PF14214">
    <property type="entry name" value="Helitron_like_N"/>
    <property type="match status" value="1"/>
</dbReference>
<feature type="domain" description="Helitron helicase-like" evidence="1">
    <location>
        <begin position="125"/>
        <end position="186"/>
    </location>
</feature>
<dbReference type="PANTHER" id="PTHR45786">
    <property type="entry name" value="DNA BINDING PROTEIN-LIKE"/>
    <property type="match status" value="1"/>
</dbReference>
<evidence type="ECO:0000259" key="1">
    <source>
        <dbReference type="Pfam" id="PF14214"/>
    </source>
</evidence>
<gene>
    <name evidence="2" type="ORF">Tci_647606</name>
</gene>
<name>A0A699K987_TANCI</name>
<accession>A0A699K987</accession>
<organism evidence="2">
    <name type="scientific">Tanacetum cinerariifolium</name>
    <name type="common">Dalmatian daisy</name>
    <name type="synonym">Chrysanthemum cinerariifolium</name>
    <dbReference type="NCBI Taxonomy" id="118510"/>
    <lineage>
        <taxon>Eukaryota</taxon>
        <taxon>Viridiplantae</taxon>
        <taxon>Streptophyta</taxon>
        <taxon>Embryophyta</taxon>
        <taxon>Tracheophyta</taxon>
        <taxon>Spermatophyta</taxon>
        <taxon>Magnoliopsida</taxon>
        <taxon>eudicotyledons</taxon>
        <taxon>Gunneridae</taxon>
        <taxon>Pentapetalae</taxon>
        <taxon>asterids</taxon>
        <taxon>campanulids</taxon>
        <taxon>Asterales</taxon>
        <taxon>Asteraceae</taxon>
        <taxon>Asteroideae</taxon>
        <taxon>Anthemideae</taxon>
        <taxon>Anthemidinae</taxon>
        <taxon>Tanacetum</taxon>
    </lineage>
</organism>
<sequence>NGESSSSRNNELDYQLTTYIRDLLDEINPLAARWKQYNLPTTSEVAALIVKEFDSTEHKRDIFLHCQDGDFKRISELHPSYLALHYPLFSPYGEDNYRSDIFHEGITDYDEKNKGTRVTMKQNFAYRIQERKNEFFMMLNERRLFQQFIVDAYTMIESKRLTFNRKNDKDLKSETYSKLATLAHNSESGVKLLVYTIEFQKRGLPYCHILLWLKTEDKITTTGKINEYISAEIPNKDEDPELYQLVIDHMMHGPCGADNLSCPCTIEYKCTKKFPRQFNEKTMIDDSGYALYKRRNDGNIIKEEGDRFAQWLCGSVQPRITKTIPGLHKRRMVQPGCEAAWRIYGFEIHYRTPSVERNREFRHGESKDDKEYIDGILKASL</sequence>
<dbReference type="AlphaFoldDB" id="A0A699K987"/>